<accession>A0ABY2UEX0</accession>
<sequence>MFLPQKVEFVLPLIPNIEKENIAAYCTLIGCLAVRRIRFRLLSGARAAKVVVLLGLMVPTFTVLTNLDPVFTGVQVKQALSPKDTLSMTLQFVFTLVPFVLAALLVKDFKDGVKILRLLAIAGLIYSPLMLIEVLLSPQLHTWIYGFFPHAFDQQIRFGGYRPVVFMGHGLIVANFTVAVLIAITALFKIRQKILFIPNVIYLFYGFFLLLVCKSVGAWLLGFLGLTLLVFFPSRLSMLIAFILACTVFLYPVLAIFDYIPRESLLDLAETFGSDRAASLEFRFNHEEIMLAHGKDKLLFGWGGWDRNRIDGAVTDGYWIIIFTQFGLLGYLVYFGLPMLAVMNGKKEGARSRSPLEKQVSAAFCVLIAMLMIDQIPNASQHSWVFFLYGAATGLFASKREAAFSKGGSHAKKHRKHQSISHISGEQVSREYGWIEK</sequence>
<feature type="transmembrane region" description="Helical" evidence="1">
    <location>
        <begin position="118"/>
        <end position="144"/>
    </location>
</feature>
<evidence type="ECO:0008006" key="4">
    <source>
        <dbReference type="Google" id="ProtNLM"/>
    </source>
</evidence>
<evidence type="ECO:0000313" key="2">
    <source>
        <dbReference type="EMBL" id="TLM75625.1"/>
    </source>
</evidence>
<keyword evidence="3" id="KW-1185">Reference proteome</keyword>
<feature type="transmembrane region" description="Helical" evidence="1">
    <location>
        <begin position="239"/>
        <end position="260"/>
    </location>
</feature>
<protein>
    <recommendedName>
        <fullName evidence="4">O-antigen ligase domain-containing protein</fullName>
    </recommendedName>
</protein>
<dbReference type="EMBL" id="VANI01000016">
    <property type="protein sequence ID" value="TLM75625.1"/>
    <property type="molecule type" value="Genomic_DNA"/>
</dbReference>
<feature type="transmembrane region" description="Helical" evidence="1">
    <location>
        <begin position="318"/>
        <end position="343"/>
    </location>
</feature>
<organism evidence="2 3">
    <name type="scientific">Microbulbifer harenosus</name>
    <dbReference type="NCBI Taxonomy" id="2576840"/>
    <lineage>
        <taxon>Bacteria</taxon>
        <taxon>Pseudomonadati</taxon>
        <taxon>Pseudomonadota</taxon>
        <taxon>Gammaproteobacteria</taxon>
        <taxon>Cellvibrionales</taxon>
        <taxon>Microbulbiferaceae</taxon>
        <taxon>Microbulbifer</taxon>
    </lineage>
</organism>
<keyword evidence="1" id="KW-0812">Transmembrane</keyword>
<name>A0ABY2UEX0_9GAMM</name>
<evidence type="ECO:0000313" key="3">
    <source>
        <dbReference type="Proteomes" id="UP000306791"/>
    </source>
</evidence>
<evidence type="ECO:0000256" key="1">
    <source>
        <dbReference type="SAM" id="Phobius"/>
    </source>
</evidence>
<feature type="transmembrane region" description="Helical" evidence="1">
    <location>
        <begin position="50"/>
        <end position="67"/>
    </location>
</feature>
<proteinExistence type="predicted"/>
<keyword evidence="1" id="KW-1133">Transmembrane helix</keyword>
<dbReference type="Proteomes" id="UP000306791">
    <property type="component" value="Unassembled WGS sequence"/>
</dbReference>
<dbReference type="PROSITE" id="PS51257">
    <property type="entry name" value="PROKAR_LIPOPROTEIN"/>
    <property type="match status" value="1"/>
</dbReference>
<comment type="caution">
    <text evidence="2">The sequence shown here is derived from an EMBL/GenBank/DDBJ whole genome shotgun (WGS) entry which is preliminary data.</text>
</comment>
<reference evidence="2 3" key="1">
    <citation type="submission" date="2019-05" db="EMBL/GenBank/DDBJ databases">
        <title>Microbulbifer harenosus sp. nov., an alginate-degrading bacterium isolated from coastal sand.</title>
        <authorList>
            <person name="Huang H."/>
            <person name="Mo K."/>
            <person name="Bao S."/>
        </authorList>
    </citation>
    <scope>NUCLEOTIDE SEQUENCE [LARGE SCALE GENOMIC DNA]</scope>
    <source>
        <strain evidence="2 3">HB161719</strain>
    </source>
</reference>
<dbReference type="RefSeq" id="WP_138236597.1">
    <property type="nucleotide sequence ID" value="NZ_CP185860.1"/>
</dbReference>
<keyword evidence="1" id="KW-0472">Membrane</keyword>
<gene>
    <name evidence="2" type="ORF">FDY93_15105</name>
</gene>
<feature type="transmembrane region" description="Helical" evidence="1">
    <location>
        <begin position="87"/>
        <end position="106"/>
    </location>
</feature>
<feature type="transmembrane region" description="Helical" evidence="1">
    <location>
        <begin position="164"/>
        <end position="187"/>
    </location>
</feature>